<sequence length="2407" mass="270174">MASAASLPPLEGRSPSPHPGRDSTADADASLKRKRPRLNDDGEASDSPRDNSNPNNTPQSTPPPMTPHSPFIELVPPDEVSDQPTTFVIMDDDPAMEQGLIQCFPFISQEEGLPTAEIAAVRLAEHLRTGAFTTADLDLLTQWLESHVTCTTHLVDDWRHELQDRKHFWNAIAKCVKNVFNRADSSVPKGLNIADALSRNTFGRLSSNYAAICSRIFRFEIDRLEQFGRRRDSVTRSVSPAEYDLFSIPHLRSLYCILCTGPFLKALVVRGGAALATIPYATACNITATNSGIADVAQLFDMLCENPDEIQGGRIALKWCLDYSLILLILLLPQGRNIASKGRALDSVLDICRSTDSKLLPKLCKMQPDNAKLHDTAVHAVGTMLDELSHCEKEEFVRKWLAGRAFDNLGQGARELTTDAVGVSENVSQALCTAGALSEFPAARISAAWKIQAYMSFVRSSIISIRVFGVEKLNETCKSAYAEKSRNREHELQCLAGLLRRSEILEYLMGPESHPDLVRRCGILVTFLIATGRYLDADTDLIWFTVACSPETELLEAGYTMIHILAEHMDTRQLMYLAHKLLQLPLEHFGKRALDLLGFLTNKVVGLSSASMEEDHNSIVEISTLCTRILQKATVTCVTPHISEIQETVKKVLCCTVFTETTDTATQAVRLQVWEQIVRSCFHNLQRRSQASNGSVQAVTILLEADESGELEETLSVEASPETVQIVSHELFDYITQKRSEEPPCYEPEYLVPRVQLLLRLLRYHAVQDPGALRSMLWEFLIGEQAISNEARNDMLMVLNAETKNNPRLQDLFMRCMIDYLPTLPPQQATPSLIDLFVRAFTSDTAAHGSKSDFARPVLVTQILRLYLEVPGEYFADNLASLLLSFLYSETALRQPKAALSAQLTTARTCLEAFRNQDTDCTRASRLLRALLLRSSKYQHALDPEKRDTSRNDIFIGATHGDVVRLLVIARDFATETAKWNITTGTDTTLAELSSAITDNIGFRKFSAFAGGKRLDFASERDATVCSVGLDKCHALHVQKVYTPQTIAEDSMNSGSTAVENEVLENADLLLACLDHSNAIAEQAYSLLCQLTLPHPSVRAAIASPETEIAELFPSSKKWKTLYAVAALRMLLHNQLRVGVADEVFILHAVHLLVGLLTDRGRANDEQVILVTIRALVMCLNERPTKDLSSEYFQHPTELVSQLLDTLRLARQFSPVSGDMAAQAQLNAAAFVTETYQCLLQAVRLDESVRKTLVEAEGVLEEHQHLLLSTEPGISQGIANQIVTLCSDEHAPSDLKVFFWNTISSILIEGRDDVTSSLAAFFIAPRVLMANEQITSDETELRSLIAVFSSALLHTEHHESVETCVLDFRIRGFTMLLRCCIDHLRSFKKALRLESLATELFNKFLFTPKADDYDIQELWRPVMNPDTRTEIYELILSLCDGYTTYNNLLEVVSKAVSDVEVPNDYRFTGRSDLIRSECGYVGLENLSQTCYMNSLLQQLFMNIDFRRFILETPVGDTVQQVVLKEFQNAFAALQGSYRAAYSPEGLAKALDVDITVQEDAHIFFTTMIGKLEDSMPNDDAKKQLKSFFGGRNKSQTMGDCGHVSESTDDYYNLSLVVKDKANLSESLQDYVQGDVLDGDNLALGLKRFRYETWDGGTKVNDRFEFPEKIDMAPYKLEHLANPDAPIKEDVFELVGVIVHMGTLQFGHYWSYAKQRSVTRPGISTWFKLEDRNATPSSLEEIMRECSGGTFPDTGAVRSDNAYVLFYQRAASMVDNDCPRLAARTGPSMSPPPISPKVSASAELERIIMLENDNLLRLLHLSEKPHITFICKLIKHLSSLKGDTPAQHGEIQRRVMLIALSHLHHFVTRSDAMFGFDILINEVKKLVDANRSLAHLVLCRIWDNRESAGHYALHTKPAVRQAGNELTISSLERLPDRESTSQLLEVSEEPGSYISYVRRITEIHEYLRDALTDRRAIWREYLAFVSAFASLGLKEAQCMLESKHLLWCLTVLYMEGDETVKRELPALAWHMANGRRYPYAPVVDCIYRFLTNPWVDLRNPLEIESHVVRDDKVSLSTKEWATIVERWDGRSVLLLEACEKYEMAADQQLTDESIPGKLAVRLSAIHMGMRTALIPETLFFGLENTSDYNFSYLRAALQFCLANTPNESKARVIAGAAQMPEVVLRQLTYPWLIHFMKIVYGCSPVAVLHNLSSWIIRSIRCGDEDIEQATVEFLREHIFDLEPVMIPRNRITAMMDYYRAEAAIKLVNRLRAKISVAIDRGHSRDDSERLIEAFQGLSVYLTKLHHTVIALDEEEQESSDLIFETGTTKDDIRYELHDLAGALKVEMEEGVRIQAMIRDWVVDEADEEVELVTRPRLGSRRVIIEGEGADEELSEVDSEEWASNGDDE</sequence>
<organism evidence="1 2">
    <name type="scientific">Zalaria obscura</name>
    <dbReference type="NCBI Taxonomy" id="2024903"/>
    <lineage>
        <taxon>Eukaryota</taxon>
        <taxon>Fungi</taxon>
        <taxon>Dikarya</taxon>
        <taxon>Ascomycota</taxon>
        <taxon>Pezizomycotina</taxon>
        <taxon>Dothideomycetes</taxon>
        <taxon>Dothideomycetidae</taxon>
        <taxon>Dothideales</taxon>
        <taxon>Zalariaceae</taxon>
        <taxon>Zalaria</taxon>
    </lineage>
</organism>
<dbReference type="EMBL" id="JAMKPW020000033">
    <property type="protein sequence ID" value="KAK8202107.1"/>
    <property type="molecule type" value="Genomic_DNA"/>
</dbReference>
<reference evidence="1" key="1">
    <citation type="submission" date="2024-02" db="EMBL/GenBank/DDBJ databases">
        <title>Metagenome Assembled Genome of Zalaria obscura JY119.</title>
        <authorList>
            <person name="Vighnesh L."/>
            <person name="Jagadeeshwari U."/>
            <person name="Venkata Ramana C."/>
            <person name="Sasikala C."/>
        </authorList>
    </citation>
    <scope>NUCLEOTIDE SEQUENCE</scope>
    <source>
        <strain evidence="1">JY119</strain>
    </source>
</reference>
<keyword evidence="2" id="KW-1185">Reference proteome</keyword>
<dbReference type="Proteomes" id="UP001320706">
    <property type="component" value="Unassembled WGS sequence"/>
</dbReference>
<proteinExistence type="predicted"/>
<name>A0ACC3S966_9PEZI</name>
<evidence type="ECO:0000313" key="2">
    <source>
        <dbReference type="Proteomes" id="UP001320706"/>
    </source>
</evidence>
<protein>
    <submittedName>
        <fullName evidence="1">Uncharacterized protein</fullName>
    </submittedName>
</protein>
<gene>
    <name evidence="1" type="ORF">M8818_005633</name>
</gene>
<evidence type="ECO:0000313" key="1">
    <source>
        <dbReference type="EMBL" id="KAK8202107.1"/>
    </source>
</evidence>
<comment type="caution">
    <text evidence="1">The sequence shown here is derived from an EMBL/GenBank/DDBJ whole genome shotgun (WGS) entry which is preliminary data.</text>
</comment>
<accession>A0ACC3S966</accession>